<feature type="transmembrane region" description="Helical" evidence="1">
    <location>
        <begin position="124"/>
        <end position="144"/>
    </location>
</feature>
<sequence>MQKIALKMSNFAKYILLFVLFVLLILVRVFEDQLFYDPYLLFFQNDYLYIDNPRREVFKLITFTTLRYLLNTIISLGILYVIFKDRSVIKFSVIIYAIAYAILLLLFLYFVLNPHQEDYYLFFNIRRFLIQPLLLILLLPAFYYHRQQQ</sequence>
<keyword evidence="1" id="KW-1133">Transmembrane helix</keyword>
<keyword evidence="1" id="KW-0812">Transmembrane</keyword>
<reference evidence="2" key="1">
    <citation type="submission" date="2018-06" db="EMBL/GenBank/DDBJ databases">
        <authorList>
            <person name="Zhirakovskaya E."/>
        </authorList>
    </citation>
    <scope>NUCLEOTIDE SEQUENCE</scope>
</reference>
<feature type="transmembrane region" description="Helical" evidence="1">
    <location>
        <begin position="57"/>
        <end position="81"/>
    </location>
</feature>
<evidence type="ECO:0000256" key="1">
    <source>
        <dbReference type="SAM" id="Phobius"/>
    </source>
</evidence>
<feature type="transmembrane region" description="Helical" evidence="1">
    <location>
        <begin position="12"/>
        <end position="30"/>
    </location>
</feature>
<feature type="transmembrane region" description="Helical" evidence="1">
    <location>
        <begin position="93"/>
        <end position="112"/>
    </location>
</feature>
<gene>
    <name evidence="2" type="ORF">MNBD_BACTEROID02-621</name>
</gene>
<accession>A0A3B0RF09</accession>
<name>A0A3B0RF09_9ZZZZ</name>
<proteinExistence type="predicted"/>
<dbReference type="NCBIfam" id="TIGR04127">
    <property type="entry name" value="flavo_near_exo"/>
    <property type="match status" value="1"/>
</dbReference>
<dbReference type="AlphaFoldDB" id="A0A3B0RF09"/>
<protein>
    <recommendedName>
        <fullName evidence="3">Exosortase F system-associated protein</fullName>
    </recommendedName>
</protein>
<evidence type="ECO:0000313" key="2">
    <source>
        <dbReference type="EMBL" id="VAV83223.1"/>
    </source>
</evidence>
<keyword evidence="1" id="KW-0472">Membrane</keyword>
<dbReference type="EMBL" id="UOEB01000067">
    <property type="protein sequence ID" value="VAV83223.1"/>
    <property type="molecule type" value="Genomic_DNA"/>
</dbReference>
<organism evidence="2">
    <name type="scientific">hydrothermal vent metagenome</name>
    <dbReference type="NCBI Taxonomy" id="652676"/>
    <lineage>
        <taxon>unclassified sequences</taxon>
        <taxon>metagenomes</taxon>
        <taxon>ecological metagenomes</taxon>
    </lineage>
</organism>
<dbReference type="InterPro" id="IPR026414">
    <property type="entry name" value="ExosoTase_F-assoc_memb"/>
</dbReference>
<evidence type="ECO:0008006" key="3">
    <source>
        <dbReference type="Google" id="ProtNLM"/>
    </source>
</evidence>